<comment type="cofactor">
    <cofactor evidence="3">
        <name>FAD</name>
        <dbReference type="ChEBI" id="CHEBI:57692"/>
    </cofactor>
</comment>
<evidence type="ECO:0000256" key="1">
    <source>
        <dbReference type="ARBA" id="ARBA00001924"/>
    </source>
</evidence>
<dbReference type="Gene3D" id="3.10.120.10">
    <property type="entry name" value="Cytochrome b5-like heme/steroid binding domain"/>
    <property type="match status" value="1"/>
</dbReference>
<dbReference type="PANTHER" id="PTHR19372">
    <property type="entry name" value="SULFITE REDUCTASE"/>
    <property type="match status" value="1"/>
</dbReference>
<evidence type="ECO:0000256" key="18">
    <source>
        <dbReference type="ARBA" id="ARBA00049155"/>
    </source>
</evidence>
<evidence type="ECO:0000256" key="6">
    <source>
        <dbReference type="ARBA" id="ARBA00011738"/>
    </source>
</evidence>
<comment type="catalytic activity">
    <reaction evidence="18">
        <text>nitrite + NADP(+) + H2O = nitrate + NADPH + H(+)</text>
        <dbReference type="Rhea" id="RHEA:19061"/>
        <dbReference type="ChEBI" id="CHEBI:15377"/>
        <dbReference type="ChEBI" id="CHEBI:15378"/>
        <dbReference type="ChEBI" id="CHEBI:16301"/>
        <dbReference type="ChEBI" id="CHEBI:17632"/>
        <dbReference type="ChEBI" id="CHEBI:57783"/>
        <dbReference type="ChEBI" id="CHEBI:58349"/>
        <dbReference type="EC" id="1.7.1.3"/>
    </reaction>
</comment>
<dbReference type="GO" id="GO:0020037">
    <property type="term" value="F:heme binding"/>
    <property type="evidence" value="ECO:0007669"/>
    <property type="project" value="InterPro"/>
</dbReference>
<dbReference type="InterPro" id="IPR022407">
    <property type="entry name" value="OxRdtase_Mopterin_BS"/>
</dbReference>
<dbReference type="PROSITE" id="PS50255">
    <property type="entry name" value="CYTOCHROME_B5_2"/>
    <property type="match status" value="1"/>
</dbReference>
<evidence type="ECO:0000256" key="9">
    <source>
        <dbReference type="ARBA" id="ARBA00022505"/>
    </source>
</evidence>
<dbReference type="GO" id="GO:0050464">
    <property type="term" value="F:nitrate reductase (NADPH) activity"/>
    <property type="evidence" value="ECO:0007669"/>
    <property type="project" value="UniProtKB-EC"/>
</dbReference>
<accession>A0A0E9N8B0</accession>
<dbReference type="Gene3D" id="2.60.40.650">
    <property type="match status" value="1"/>
</dbReference>
<dbReference type="PRINTS" id="PR00371">
    <property type="entry name" value="FPNCR"/>
</dbReference>
<dbReference type="InterPro" id="IPR018506">
    <property type="entry name" value="Cyt_B5_heme-BS"/>
</dbReference>
<dbReference type="InterPro" id="IPR036400">
    <property type="entry name" value="Cyt_B5-like_heme/steroid_sf"/>
</dbReference>
<gene>
    <name evidence="21" type="ORF">G7K_0307-t1</name>
</gene>
<feature type="domain" description="Cytochrome b5 heme-binding" evidence="19">
    <location>
        <begin position="622"/>
        <end position="693"/>
    </location>
</feature>
<evidence type="ECO:0000256" key="13">
    <source>
        <dbReference type="ARBA" id="ARBA00022827"/>
    </source>
</evidence>
<dbReference type="SUPFAM" id="SSF52343">
    <property type="entry name" value="Ferredoxin reductase-like, C-terminal NADP-linked domain"/>
    <property type="match status" value="1"/>
</dbReference>
<comment type="subunit">
    <text evidence="6">Homodimer.</text>
</comment>
<dbReference type="GO" id="GO:0042128">
    <property type="term" value="P:nitrate assimilation"/>
    <property type="evidence" value="ECO:0007669"/>
    <property type="project" value="UniProtKB-KW"/>
</dbReference>
<dbReference type="PROSITE" id="PS00191">
    <property type="entry name" value="CYTOCHROME_B5_1"/>
    <property type="match status" value="1"/>
</dbReference>
<reference evidence="21 22" key="1">
    <citation type="journal article" date="2011" name="J. Gen. Appl. Microbiol.">
        <title>Draft genome sequencing of the enigmatic yeast Saitoella complicata.</title>
        <authorList>
            <person name="Nishida H."/>
            <person name="Hamamoto M."/>
            <person name="Sugiyama J."/>
        </authorList>
    </citation>
    <scope>NUCLEOTIDE SEQUENCE [LARGE SCALE GENOMIC DNA]</scope>
    <source>
        <strain evidence="21 22">NRRL Y-17804</strain>
    </source>
</reference>
<dbReference type="FunFam" id="2.40.30.10:FF:000021">
    <property type="entry name" value="NADH-cytochrome b5 reductase"/>
    <property type="match status" value="1"/>
</dbReference>
<name>A0A0E9N8B0_SAICN</name>
<dbReference type="Pfam" id="PF00174">
    <property type="entry name" value="Oxidored_molyb"/>
    <property type="match status" value="1"/>
</dbReference>
<evidence type="ECO:0000256" key="7">
    <source>
        <dbReference type="ARBA" id="ARBA00012673"/>
    </source>
</evidence>
<dbReference type="Pfam" id="PF00970">
    <property type="entry name" value="FAD_binding_6"/>
    <property type="match status" value="1"/>
</dbReference>
<evidence type="ECO:0000256" key="5">
    <source>
        <dbReference type="ARBA" id="ARBA00006253"/>
    </source>
</evidence>
<dbReference type="OMA" id="KAMMPDY"/>
<protein>
    <recommendedName>
        <fullName evidence="8">Nitrate reductase [NADPH]</fullName>
        <ecNumber evidence="7">1.7.1.3</ecNumber>
    </recommendedName>
</protein>
<keyword evidence="16" id="KW-0408">Iron</keyword>
<dbReference type="AlphaFoldDB" id="A0A0E9N8B0"/>
<comment type="function">
    <text evidence="4">Nitrate reductase is a key enzyme involved in the first step of nitrate assimilation in plants, fungi and bacteria.</text>
</comment>
<dbReference type="Pfam" id="PF00173">
    <property type="entry name" value="Cyt-b5"/>
    <property type="match status" value="1"/>
</dbReference>
<keyword evidence="10" id="KW-0349">Heme</keyword>
<dbReference type="PROSITE" id="PS00559">
    <property type="entry name" value="MOLYBDOPTERIN_EUK"/>
    <property type="match status" value="1"/>
</dbReference>
<dbReference type="GO" id="GO:0006790">
    <property type="term" value="P:sulfur compound metabolic process"/>
    <property type="evidence" value="ECO:0007669"/>
    <property type="project" value="TreeGrafter"/>
</dbReference>
<dbReference type="Gene3D" id="3.40.50.80">
    <property type="entry name" value="Nucleotide-binding domain of ferredoxin-NADP reductase (FNR) module"/>
    <property type="match status" value="1"/>
</dbReference>
<keyword evidence="13" id="KW-0274">FAD</keyword>
<reference evidence="21 22" key="2">
    <citation type="journal article" date="2014" name="J. Gen. Appl. Microbiol.">
        <title>The early diverging ascomycetous budding yeast Saitoella complicata has three histone deacetylases belonging to the Clr6, Hos2, and Rpd3 lineages.</title>
        <authorList>
            <person name="Nishida H."/>
            <person name="Matsumoto T."/>
            <person name="Kondo S."/>
            <person name="Hamamoto M."/>
            <person name="Yoshikawa H."/>
        </authorList>
    </citation>
    <scope>NUCLEOTIDE SEQUENCE [LARGE SCALE GENOMIC DNA]</scope>
    <source>
        <strain evidence="21 22">NRRL Y-17804</strain>
    </source>
</reference>
<evidence type="ECO:0000256" key="2">
    <source>
        <dbReference type="ARBA" id="ARBA00001971"/>
    </source>
</evidence>
<evidence type="ECO:0000259" key="19">
    <source>
        <dbReference type="PROSITE" id="PS50255"/>
    </source>
</evidence>
<dbReference type="PRINTS" id="PR00363">
    <property type="entry name" value="CYTOCHROMEB5"/>
</dbReference>
<dbReference type="STRING" id="698492.A0A0E9N8B0"/>
<dbReference type="GO" id="GO:0030151">
    <property type="term" value="F:molybdenum ion binding"/>
    <property type="evidence" value="ECO:0007669"/>
    <property type="project" value="InterPro"/>
</dbReference>
<evidence type="ECO:0000313" key="22">
    <source>
        <dbReference type="Proteomes" id="UP000033140"/>
    </source>
</evidence>
<dbReference type="Gene3D" id="2.40.30.10">
    <property type="entry name" value="Translation factors"/>
    <property type="match status" value="1"/>
</dbReference>
<comment type="caution">
    <text evidence="21">The sequence shown here is derived from an EMBL/GenBank/DDBJ whole genome shotgun (WGS) entry which is preliminary data.</text>
</comment>
<evidence type="ECO:0000256" key="8">
    <source>
        <dbReference type="ARBA" id="ARBA00015499"/>
    </source>
</evidence>
<dbReference type="EMBL" id="BACD03000002">
    <property type="protein sequence ID" value="GAO46064.1"/>
    <property type="molecule type" value="Genomic_DNA"/>
</dbReference>
<evidence type="ECO:0000256" key="4">
    <source>
        <dbReference type="ARBA" id="ARBA00003838"/>
    </source>
</evidence>
<evidence type="ECO:0000256" key="15">
    <source>
        <dbReference type="ARBA" id="ARBA00023002"/>
    </source>
</evidence>
<dbReference type="InterPro" id="IPR036374">
    <property type="entry name" value="OxRdtase_Mopterin-bd_sf"/>
</dbReference>
<dbReference type="EC" id="1.7.1.3" evidence="7"/>
<evidence type="ECO:0000256" key="11">
    <source>
        <dbReference type="ARBA" id="ARBA00022630"/>
    </source>
</evidence>
<keyword evidence="17" id="KW-0534">Nitrate assimilation</keyword>
<dbReference type="InterPro" id="IPR014756">
    <property type="entry name" value="Ig_E-set"/>
</dbReference>
<evidence type="ECO:0000256" key="16">
    <source>
        <dbReference type="ARBA" id="ARBA00023004"/>
    </source>
</evidence>
<evidence type="ECO:0000259" key="20">
    <source>
        <dbReference type="PROSITE" id="PS51384"/>
    </source>
</evidence>
<keyword evidence="14" id="KW-0521">NADP</keyword>
<evidence type="ECO:0000256" key="10">
    <source>
        <dbReference type="ARBA" id="ARBA00022617"/>
    </source>
</evidence>
<evidence type="ECO:0000256" key="3">
    <source>
        <dbReference type="ARBA" id="ARBA00001974"/>
    </source>
</evidence>
<keyword evidence="12" id="KW-0479">Metal-binding</keyword>
<comment type="cofactor">
    <cofactor evidence="2">
        <name>heme</name>
        <dbReference type="ChEBI" id="CHEBI:30413"/>
    </cofactor>
</comment>
<comment type="similarity">
    <text evidence="5">Belongs to the nitrate reductase family.</text>
</comment>
<dbReference type="SUPFAM" id="SSF55856">
    <property type="entry name" value="Cytochrome b5-like heme/steroid binding domain"/>
    <property type="match status" value="1"/>
</dbReference>
<dbReference type="PRINTS" id="PR00407">
    <property type="entry name" value="EUMOPTERIN"/>
</dbReference>
<dbReference type="SUPFAM" id="SSF56524">
    <property type="entry name" value="Oxidoreductase molybdopterin-binding domain"/>
    <property type="match status" value="1"/>
</dbReference>
<dbReference type="InterPro" id="IPR017938">
    <property type="entry name" value="Riboflavin_synthase-like_b-brl"/>
</dbReference>
<dbReference type="PANTHER" id="PTHR19372:SF7">
    <property type="entry name" value="SULFITE OXIDASE, MITOCHONDRIAL"/>
    <property type="match status" value="1"/>
</dbReference>
<dbReference type="InterPro" id="IPR017927">
    <property type="entry name" value="FAD-bd_FR_type"/>
</dbReference>
<dbReference type="Pfam" id="PF03404">
    <property type="entry name" value="Mo-co_dimer"/>
    <property type="match status" value="1"/>
</dbReference>
<dbReference type="InterPro" id="IPR039261">
    <property type="entry name" value="FNR_nucleotide-bd"/>
</dbReference>
<evidence type="ECO:0000256" key="17">
    <source>
        <dbReference type="ARBA" id="ARBA00023063"/>
    </source>
</evidence>
<feature type="domain" description="FAD-binding FR-type" evidence="20">
    <location>
        <begin position="721"/>
        <end position="831"/>
    </location>
</feature>
<dbReference type="Pfam" id="PF00175">
    <property type="entry name" value="NAD_binding_1"/>
    <property type="match status" value="1"/>
</dbReference>
<dbReference type="InterPro" id="IPR001199">
    <property type="entry name" value="Cyt_B5-like_heme/steroid-bd"/>
</dbReference>
<reference evidence="21 22" key="3">
    <citation type="journal article" date="2015" name="Genome Announc.">
        <title>Draft Genome Sequence of the Archiascomycetous Yeast Saitoella complicata.</title>
        <authorList>
            <person name="Yamauchi K."/>
            <person name="Kondo S."/>
            <person name="Hamamoto M."/>
            <person name="Takahashi Y."/>
            <person name="Ogura Y."/>
            <person name="Hayashi T."/>
            <person name="Nishida H."/>
        </authorList>
    </citation>
    <scope>NUCLEOTIDE SEQUENCE [LARGE SCALE GENOMIC DNA]</scope>
    <source>
        <strain evidence="21 22">NRRL Y-17804</strain>
    </source>
</reference>
<dbReference type="PRINTS" id="PR00406">
    <property type="entry name" value="CYTB5RDTASE"/>
</dbReference>
<keyword evidence="22" id="KW-1185">Reference proteome</keyword>
<dbReference type="Gene3D" id="3.90.420.10">
    <property type="entry name" value="Oxidoreductase, molybdopterin-binding domain"/>
    <property type="match status" value="1"/>
</dbReference>
<dbReference type="SMART" id="SM01117">
    <property type="entry name" value="Cyt-b5"/>
    <property type="match status" value="1"/>
</dbReference>
<keyword evidence="15" id="KW-0560">Oxidoreductase</keyword>
<dbReference type="CDD" id="cd06183">
    <property type="entry name" value="cyt_b5_reduct_like"/>
    <property type="match status" value="1"/>
</dbReference>
<dbReference type="InterPro" id="IPR000572">
    <property type="entry name" value="OxRdtase_Mopterin-bd_dom"/>
</dbReference>
<dbReference type="GO" id="GO:0043546">
    <property type="term" value="F:molybdopterin cofactor binding"/>
    <property type="evidence" value="ECO:0007669"/>
    <property type="project" value="InterPro"/>
</dbReference>
<keyword evidence="9" id="KW-0500">Molybdenum</keyword>
<comment type="cofactor">
    <cofactor evidence="1">
        <name>Mo-molybdopterin</name>
        <dbReference type="ChEBI" id="CHEBI:71302"/>
    </cofactor>
</comment>
<organism evidence="21 22">
    <name type="scientific">Saitoella complicata (strain BCRC 22490 / CBS 7301 / JCM 7358 / NBRC 10748 / NRRL Y-17804)</name>
    <dbReference type="NCBI Taxonomy" id="698492"/>
    <lineage>
        <taxon>Eukaryota</taxon>
        <taxon>Fungi</taxon>
        <taxon>Dikarya</taxon>
        <taxon>Ascomycota</taxon>
        <taxon>Taphrinomycotina</taxon>
        <taxon>Taphrinomycotina incertae sedis</taxon>
        <taxon>Saitoella</taxon>
    </lineage>
</organism>
<dbReference type="Proteomes" id="UP000033140">
    <property type="component" value="Unassembled WGS sequence"/>
</dbReference>
<dbReference type="SUPFAM" id="SSF63380">
    <property type="entry name" value="Riboflavin synthase domain-like"/>
    <property type="match status" value="1"/>
</dbReference>
<evidence type="ECO:0000256" key="14">
    <source>
        <dbReference type="ARBA" id="ARBA00022857"/>
    </source>
</evidence>
<dbReference type="SUPFAM" id="SSF81296">
    <property type="entry name" value="E set domains"/>
    <property type="match status" value="1"/>
</dbReference>
<proteinExistence type="inferred from homology"/>
<dbReference type="InterPro" id="IPR001433">
    <property type="entry name" value="OxRdtase_FAD/NAD-bd"/>
</dbReference>
<dbReference type="InterPro" id="IPR001709">
    <property type="entry name" value="Flavoprot_Pyr_Nucl_cyt_Rdtase"/>
</dbReference>
<dbReference type="InterPro" id="IPR008333">
    <property type="entry name" value="Cbr1-like_FAD-bd_dom"/>
</dbReference>
<evidence type="ECO:0000313" key="21">
    <source>
        <dbReference type="EMBL" id="GAO46064.1"/>
    </source>
</evidence>
<dbReference type="InterPro" id="IPR005066">
    <property type="entry name" value="MoCF_OxRdtse_dimer"/>
</dbReference>
<dbReference type="FunFam" id="3.90.420.10:FF:000005">
    <property type="entry name" value="Nitrate reductase"/>
    <property type="match status" value="1"/>
</dbReference>
<keyword evidence="11" id="KW-0285">Flavoprotein</keyword>
<dbReference type="InterPro" id="IPR008335">
    <property type="entry name" value="Mopterin_OxRdtase_euk"/>
</dbReference>
<dbReference type="PROSITE" id="PS51384">
    <property type="entry name" value="FAD_FR"/>
    <property type="match status" value="1"/>
</dbReference>
<evidence type="ECO:0000256" key="12">
    <source>
        <dbReference type="ARBA" id="ARBA00022723"/>
    </source>
</evidence>
<dbReference type="GO" id="GO:0008482">
    <property type="term" value="F:sulfite oxidase activity"/>
    <property type="evidence" value="ECO:0007669"/>
    <property type="project" value="TreeGrafter"/>
</dbReference>
<sequence>MAMNSVQFLPRKASVVIRPTRRLPPTSHVCDCTARPHELLGRPRPTSKEKAIDMTKDRRGITSMFEGVHIPYQHSLASVLSVERDLHSRASSSLSIHSNIEEKRKMAAILSAVKDVVLPPSPPSSDSAEPQLPDYLLAPPTVIPTETLDIDKSTPDSHVPRDPRLIRLTGTHPFNVEAPLTSLYDAGFLTPPELFYVRNHGGVPKDLEPEGWMVSIEGLVENPIMLPLEQITEQLPQITMPITLVCAGNRRKEQNMVRKGSGFNWGAAGVSTSLFTGCLLWEAIKLAKPKKEAKYVCMEGIDNLPQGHYGTSVKLSWVKNPSRCIMLAHKMNGEKLREDHGKPIRVVIPGVIGGRSVKWLKRIVLTAEPSDNYYHIYDNRVLPTIVTPEMAKNDKKWWQDERYAIYDLNVQSAICYPQHDEILPVSDLDAQINSVYTVKGYAYNGGGRRITRVEVSLDKGRTWRLSEIRYFEDEYREFNGQELYGGRITLDDDRCWSWCFWECDVSINELASIADRGEILVRAMDESMNVQQRDMYWSVMSMMNNCWFRVAVRKCEGGIRFEHPTQPALAPGGWMERVKNAGGDLQDPNWGEVDETLSDKPKQRIPIKKEEIVMINPEVKREITMEEVEANEKNAWFVVQNEVYDGTGFLKEHPGGAESIILASGADATDDFMAIHSESAKKMLVDYHIGTLVSRDDDGSPQKVGEPAPTAVPRAHFLHPKQWLKSKLVSRTEVSSDSRVFTFELEHPEQTLGLPIGQHLFVRLETASGEKVVRAYTPVSDPNMKGKFELLVKVYMATDNMEGGRMTTLFEDMKIGDTVDCKGPLGSFEYLGKGRLRWRGVERQVKSFAMLAGGSGITPIFQVLRAVLEDRYDETICHVIYSNRTEEDILCREILDQWVEEHGVKNRVKIHHTLSKPSEDWKHGRGRIDMDIMKEQLCEANENECVMLLCGPGGMQETVRTSASKLGWNVEKDLVIF</sequence>